<dbReference type="EMBL" id="JPUA01000034">
    <property type="protein sequence ID" value="OWV28597.1"/>
    <property type="molecule type" value="Genomic_DNA"/>
</dbReference>
<dbReference type="AlphaFoldDB" id="A0A246RXA5"/>
<gene>
    <name evidence="1" type="ORF">JI62_12990</name>
</gene>
<organism evidence="1 2">
    <name type="scientific">Halomonas campaniensis</name>
    <dbReference type="NCBI Taxonomy" id="213554"/>
    <lineage>
        <taxon>Bacteria</taxon>
        <taxon>Pseudomonadati</taxon>
        <taxon>Pseudomonadota</taxon>
        <taxon>Gammaproteobacteria</taxon>
        <taxon>Oceanospirillales</taxon>
        <taxon>Halomonadaceae</taxon>
        <taxon>Halomonas</taxon>
    </lineage>
</organism>
<sequence length="68" mass="7524">MSLVNLIQDICRRIAVSIEGRFPRGRCEPIPGRYFCHLTAMDGGNAGMVGNIFRPWKKTLASTCPRSG</sequence>
<keyword evidence="2" id="KW-1185">Reference proteome</keyword>
<reference evidence="1 2" key="1">
    <citation type="submission" date="2014-08" db="EMBL/GenBank/DDBJ databases">
        <title>Draft genome sequence of a novel L-asparaginase producing marine bacterium, Halomonas campaniensis.</title>
        <authorList>
            <person name="Sundarakrishnan B."/>
            <person name="Moushumi Priya A."/>
            <person name="Raman G."/>
            <person name="Sakthivel N."/>
            <person name="Park S."/>
            <person name="Jayachandran S."/>
        </authorList>
    </citation>
    <scope>NUCLEOTIDE SEQUENCE [LARGE SCALE GENOMIC DNA]</scope>
    <source>
        <strain evidence="1 2">SK03</strain>
    </source>
</reference>
<name>A0A246RXA5_9GAMM</name>
<evidence type="ECO:0000313" key="1">
    <source>
        <dbReference type="EMBL" id="OWV28597.1"/>
    </source>
</evidence>
<proteinExistence type="predicted"/>
<protein>
    <submittedName>
        <fullName evidence="1">Uncharacterized protein</fullName>
    </submittedName>
</protein>
<evidence type="ECO:0000313" key="2">
    <source>
        <dbReference type="Proteomes" id="UP000197334"/>
    </source>
</evidence>
<accession>A0A246RXA5</accession>
<comment type="caution">
    <text evidence="1">The sequence shown here is derived from an EMBL/GenBank/DDBJ whole genome shotgun (WGS) entry which is preliminary data.</text>
</comment>
<dbReference type="Proteomes" id="UP000197334">
    <property type="component" value="Unassembled WGS sequence"/>
</dbReference>